<evidence type="ECO:0000313" key="2">
    <source>
        <dbReference type="Proteomes" id="UP000474758"/>
    </source>
</evidence>
<dbReference type="InterPro" id="IPR021251">
    <property type="entry name" value="DUF2793"/>
</dbReference>
<name>A0A6M1U9Q0_9RHOB</name>
<protein>
    <submittedName>
        <fullName evidence="1">DUF2793 domain-containing protein</fullName>
    </submittedName>
</protein>
<reference evidence="1 2" key="1">
    <citation type="submission" date="2020-02" db="EMBL/GenBank/DDBJ databases">
        <title>Rhodobacter translucens sp. nov., a novel bacterium isolated from activated sludge.</title>
        <authorList>
            <person name="Liu J."/>
        </authorList>
    </citation>
    <scope>NUCLEOTIDE SEQUENCE [LARGE SCALE GENOMIC DNA]</scope>
    <source>
        <strain evidence="1 2">HX-7-19</strain>
    </source>
</reference>
<dbReference type="AlphaFoldDB" id="A0A6M1U9Q0"/>
<dbReference type="RefSeq" id="WP_165051575.1">
    <property type="nucleotide sequence ID" value="NZ_JAALFE010000015.1"/>
</dbReference>
<dbReference type="EMBL" id="JAALFE010000015">
    <property type="protein sequence ID" value="NGQ92183.1"/>
    <property type="molecule type" value="Genomic_DNA"/>
</dbReference>
<accession>A0A6M1U9Q0</accession>
<dbReference type="Pfam" id="PF10983">
    <property type="entry name" value="DUF2793"/>
    <property type="match status" value="1"/>
</dbReference>
<sequence>MPDDTPLLSLPLLQPAQAQKHVTHNEALRLLDLLTQLAVADRSRTTPPPLPAEGDRHLVAAPASGAWQGQEGRIAAFWDGTWVFLAPRPGWQLWVVAENTALAFNGTGWVAPAQTPETLPRLGISATADTVNRLAVASPATLFNHAGQGHQLKINKAAPAQTASLLFQTAFSGRAEMGLAGSDAFAIRVSANGTTFTTALSVDPATGQTSFPAPAILSPLAADPASPGNGTIWHHGSDAHLRARLGGRSVILDGQQCVPCLVPPAGELVQSTVGTGGAATVNVAGAANRIDIFPFLPRADLGVDALLLNCTTAQPGAQARLLVYSADAQGRPAARLHQTGLIDLSDTGAKTAALTLTLPQGVTVWLGLHHSANATVSAWPGSASPDLNGGTLPATTARKALRRFVDFADGGPVTWGYTAAEIVGGNVPAIWLRMA</sequence>
<keyword evidence="2" id="KW-1185">Reference proteome</keyword>
<proteinExistence type="predicted"/>
<evidence type="ECO:0000313" key="1">
    <source>
        <dbReference type="EMBL" id="NGQ92183.1"/>
    </source>
</evidence>
<organism evidence="1 2">
    <name type="scientific">Paragemmobacter kunshanensis</name>
    <dbReference type="NCBI Taxonomy" id="2583234"/>
    <lineage>
        <taxon>Bacteria</taxon>
        <taxon>Pseudomonadati</taxon>
        <taxon>Pseudomonadota</taxon>
        <taxon>Alphaproteobacteria</taxon>
        <taxon>Rhodobacterales</taxon>
        <taxon>Paracoccaceae</taxon>
        <taxon>Paragemmobacter</taxon>
    </lineage>
</organism>
<dbReference type="Proteomes" id="UP000474758">
    <property type="component" value="Unassembled WGS sequence"/>
</dbReference>
<gene>
    <name evidence="1" type="ORF">G5V65_14890</name>
</gene>
<comment type="caution">
    <text evidence="1">The sequence shown here is derived from an EMBL/GenBank/DDBJ whole genome shotgun (WGS) entry which is preliminary data.</text>
</comment>